<dbReference type="SUPFAM" id="SSF57756">
    <property type="entry name" value="Retrovirus zinc finger-like domains"/>
    <property type="match status" value="1"/>
</dbReference>
<evidence type="ECO:0000256" key="1">
    <source>
        <dbReference type="PROSITE-ProRule" id="PRU00047"/>
    </source>
</evidence>
<sequence>MAFSLKIDGLLGMLTIRLNDDNFLKWSYQLESVLQGYDLFGHFDGSFVAPPKFAIVGEEGTTSEVTTAYKDWIRTDKALLSFLIASLSDEALEYVIGSQTAREAWLHLCDRYASVSRARINHLKTELQTAQKGGDSIERFLLRLNGGRNQQSQFRSSGFRGASSSNYGGSGSYKVVPECQICSKRGHTAANCYFRNAPSSDAPSPVVECQICGKRGHTALDCYHRSNYAFQGQAPPSSLTAMTAQSSYSPEQVWIADTGASHHMVGNASHLHNVTSCDVTENVTVGNGEGLEILNLGTTSISCANTKALSLPYVFHVPKLKANLLSVHQLCQDNNCLITFDASGFCIQDKLTKQIVLQGKSNRGLYHIPLAASSVLNRASCFSSAPVAYLGQQIKSSLWH</sequence>
<keyword evidence="1" id="KW-0862">Zinc</keyword>
<dbReference type="PANTHER" id="PTHR47481:SF22">
    <property type="entry name" value="RETROTRANSPOSON GAG DOMAIN-CONTAINING PROTEIN"/>
    <property type="match status" value="1"/>
</dbReference>
<name>A0ABM1LQK8_PRUMU</name>
<dbReference type="Proteomes" id="UP000694861">
    <property type="component" value="Linkage group LG5"/>
</dbReference>
<reference evidence="4" key="2">
    <citation type="submission" date="2025-08" db="UniProtKB">
        <authorList>
            <consortium name="RefSeq"/>
        </authorList>
    </citation>
    <scope>IDENTIFICATION</scope>
</reference>
<organism evidence="3 4">
    <name type="scientific">Prunus mume</name>
    <name type="common">Japanese apricot</name>
    <name type="synonym">Armeniaca mume</name>
    <dbReference type="NCBI Taxonomy" id="102107"/>
    <lineage>
        <taxon>Eukaryota</taxon>
        <taxon>Viridiplantae</taxon>
        <taxon>Streptophyta</taxon>
        <taxon>Embryophyta</taxon>
        <taxon>Tracheophyta</taxon>
        <taxon>Spermatophyta</taxon>
        <taxon>Magnoliopsida</taxon>
        <taxon>eudicotyledons</taxon>
        <taxon>Gunneridae</taxon>
        <taxon>Pentapetalae</taxon>
        <taxon>rosids</taxon>
        <taxon>fabids</taxon>
        <taxon>Rosales</taxon>
        <taxon>Rosaceae</taxon>
        <taxon>Amygdaloideae</taxon>
        <taxon>Amygdaleae</taxon>
        <taxon>Prunus</taxon>
    </lineage>
</organism>
<dbReference type="SMART" id="SM00343">
    <property type="entry name" value="ZnF_C2HC"/>
    <property type="match status" value="2"/>
</dbReference>
<protein>
    <submittedName>
        <fullName evidence="4">Uncharacterized protein LOC107881110</fullName>
    </submittedName>
</protein>
<dbReference type="InterPro" id="IPR001878">
    <property type="entry name" value="Znf_CCHC"/>
</dbReference>
<dbReference type="Pfam" id="PF22936">
    <property type="entry name" value="Pol_BBD"/>
    <property type="match status" value="1"/>
</dbReference>
<evidence type="ECO:0000259" key="2">
    <source>
        <dbReference type="PROSITE" id="PS50158"/>
    </source>
</evidence>
<dbReference type="GeneID" id="107881110"/>
<dbReference type="InterPro" id="IPR054722">
    <property type="entry name" value="PolX-like_BBD"/>
</dbReference>
<reference evidence="3" key="1">
    <citation type="journal article" date="2012" name="Nat. Commun.">
        <title>The genome of Prunus mume.</title>
        <authorList>
            <person name="Zhang Q."/>
            <person name="Chen W."/>
            <person name="Sun L."/>
            <person name="Zhao F."/>
            <person name="Huang B."/>
            <person name="Yang W."/>
            <person name="Tao Y."/>
            <person name="Wang J."/>
            <person name="Yuan Z."/>
            <person name="Fan G."/>
            <person name="Xing Z."/>
            <person name="Han C."/>
            <person name="Pan H."/>
            <person name="Zhong X."/>
            <person name="Shi W."/>
            <person name="Liang X."/>
            <person name="Du D."/>
            <person name="Sun F."/>
            <person name="Xu Z."/>
            <person name="Hao R."/>
            <person name="Lv T."/>
            <person name="Lv Y."/>
            <person name="Zheng Z."/>
            <person name="Sun M."/>
            <person name="Luo L."/>
            <person name="Cai M."/>
            <person name="Gao Y."/>
            <person name="Wang J."/>
            <person name="Yin Y."/>
            <person name="Xu X."/>
            <person name="Cheng T."/>
            <person name="Wang J."/>
        </authorList>
    </citation>
    <scope>NUCLEOTIDE SEQUENCE [LARGE SCALE GENOMIC DNA]</scope>
</reference>
<evidence type="ECO:0000313" key="4">
    <source>
        <dbReference type="RefSeq" id="XP_016649685.1"/>
    </source>
</evidence>
<keyword evidence="1" id="KW-0479">Metal-binding</keyword>
<gene>
    <name evidence="4" type="primary">LOC107881110</name>
</gene>
<dbReference type="Pfam" id="PF14223">
    <property type="entry name" value="Retrotran_gag_2"/>
    <property type="match status" value="1"/>
</dbReference>
<accession>A0ABM1LQK8</accession>
<dbReference type="Gene3D" id="4.10.60.10">
    <property type="entry name" value="Zinc finger, CCHC-type"/>
    <property type="match status" value="1"/>
</dbReference>
<dbReference type="RefSeq" id="XP_016649685.1">
    <property type="nucleotide sequence ID" value="XM_016794199.1"/>
</dbReference>
<dbReference type="PROSITE" id="PS50158">
    <property type="entry name" value="ZF_CCHC"/>
    <property type="match status" value="1"/>
</dbReference>
<proteinExistence type="predicted"/>
<evidence type="ECO:0000313" key="3">
    <source>
        <dbReference type="Proteomes" id="UP000694861"/>
    </source>
</evidence>
<keyword evidence="1" id="KW-0863">Zinc-finger</keyword>
<keyword evidence="3" id="KW-1185">Reference proteome</keyword>
<dbReference type="PANTHER" id="PTHR47481">
    <property type="match status" value="1"/>
</dbReference>
<feature type="domain" description="CCHC-type" evidence="2">
    <location>
        <begin position="209"/>
        <end position="222"/>
    </location>
</feature>
<dbReference type="InterPro" id="IPR036875">
    <property type="entry name" value="Znf_CCHC_sf"/>
</dbReference>